<dbReference type="Pfam" id="PF13767">
    <property type="entry name" value="DUF4168"/>
    <property type="match status" value="2"/>
</dbReference>
<dbReference type="RefSeq" id="WP_073851307.1">
    <property type="nucleotide sequence ID" value="NZ_LVWA01000004.1"/>
</dbReference>
<dbReference type="OrthoDB" id="838117at2"/>
<keyword evidence="4" id="KW-1185">Reference proteome</keyword>
<evidence type="ECO:0000313" key="4">
    <source>
        <dbReference type="Proteomes" id="UP000186551"/>
    </source>
</evidence>
<dbReference type="InterPro" id="IPR025433">
    <property type="entry name" value="DUF4168"/>
</dbReference>
<gene>
    <name evidence="3" type="ORF">A3841_12560</name>
</gene>
<comment type="caution">
    <text evidence="3">The sequence shown here is derived from an EMBL/GenBank/DDBJ whole genome shotgun (WGS) entry which is preliminary data.</text>
</comment>
<dbReference type="Proteomes" id="UP000186551">
    <property type="component" value="Unassembled WGS sequence"/>
</dbReference>
<sequence length="166" mass="18484">MNFMQNLKGAALAALICGAVLAAPAAMARQTAPQAQPAQPQNFSDADLQQFADASARLITIQQEGEKAMMGILEEEKLSVDKFNQMAQAHQQQKLSEVEATPEEMAAFNNAAQRLMEMQPTLQKDLETAIQQDGMTLEKFEQIMLAYRQDQAVQQRIDLLMQEKQN</sequence>
<dbReference type="EMBL" id="LVWA01000004">
    <property type="protein sequence ID" value="OKL40685.1"/>
    <property type="molecule type" value="Genomic_DNA"/>
</dbReference>
<name>A0A1Q5PEL6_9BACT</name>
<feature type="signal peptide" evidence="1">
    <location>
        <begin position="1"/>
        <end position="22"/>
    </location>
</feature>
<evidence type="ECO:0000256" key="1">
    <source>
        <dbReference type="SAM" id="SignalP"/>
    </source>
</evidence>
<dbReference type="STRING" id="1797110.A3841_12560"/>
<feature type="chain" id="PRO_5012863683" description="DUF4168 domain-containing protein" evidence="1">
    <location>
        <begin position="23"/>
        <end position="166"/>
    </location>
</feature>
<protein>
    <recommendedName>
        <fullName evidence="2">DUF4168 domain-containing protein</fullName>
    </recommendedName>
</protein>
<evidence type="ECO:0000313" key="3">
    <source>
        <dbReference type="EMBL" id="OKL40685.1"/>
    </source>
</evidence>
<keyword evidence="1" id="KW-0732">Signal</keyword>
<feature type="domain" description="DUF4168" evidence="2">
    <location>
        <begin position="35"/>
        <end position="92"/>
    </location>
</feature>
<accession>A0A1Q5PEL6</accession>
<organism evidence="3 4">
    <name type="scientific">Pontibacter flavimaris</name>
    <dbReference type="NCBI Taxonomy" id="1797110"/>
    <lineage>
        <taxon>Bacteria</taxon>
        <taxon>Pseudomonadati</taxon>
        <taxon>Bacteroidota</taxon>
        <taxon>Cytophagia</taxon>
        <taxon>Cytophagales</taxon>
        <taxon>Hymenobacteraceae</taxon>
        <taxon>Pontibacter</taxon>
    </lineage>
</organism>
<dbReference type="AlphaFoldDB" id="A0A1Q5PEL6"/>
<evidence type="ECO:0000259" key="2">
    <source>
        <dbReference type="Pfam" id="PF13767"/>
    </source>
</evidence>
<reference evidence="3 4" key="1">
    <citation type="submission" date="2016-03" db="EMBL/GenBank/DDBJ databases">
        <title>Genome sequence of Pontibacter sp. nov., of the family cytophagaceae, isolated from marine sediment of the Yellow Sea, China.</title>
        <authorList>
            <person name="Zhang G."/>
            <person name="Zhang R."/>
        </authorList>
    </citation>
    <scope>NUCLEOTIDE SEQUENCE [LARGE SCALE GENOMIC DNA]</scope>
    <source>
        <strain evidence="3 4">S10-8</strain>
    </source>
</reference>
<feature type="domain" description="DUF4168" evidence="2">
    <location>
        <begin position="93"/>
        <end position="157"/>
    </location>
</feature>
<proteinExistence type="predicted"/>